<organism evidence="3 4">
    <name type="scientific">Neocucurbitaria cava</name>
    <dbReference type="NCBI Taxonomy" id="798079"/>
    <lineage>
        <taxon>Eukaryota</taxon>
        <taxon>Fungi</taxon>
        <taxon>Dikarya</taxon>
        <taxon>Ascomycota</taxon>
        <taxon>Pezizomycotina</taxon>
        <taxon>Dothideomycetes</taxon>
        <taxon>Pleosporomycetidae</taxon>
        <taxon>Pleosporales</taxon>
        <taxon>Pleosporineae</taxon>
        <taxon>Cucurbitariaceae</taxon>
        <taxon>Neocucurbitaria</taxon>
    </lineage>
</organism>
<dbReference type="InterPro" id="IPR032741">
    <property type="entry name" value="Sls1_KH-1"/>
</dbReference>
<dbReference type="GO" id="GO:0005743">
    <property type="term" value="C:mitochondrial inner membrane"/>
    <property type="evidence" value="ECO:0007669"/>
    <property type="project" value="InterPro"/>
</dbReference>
<dbReference type="PROSITE" id="PS51840">
    <property type="entry name" value="C2_NT"/>
    <property type="match status" value="1"/>
</dbReference>
<sequence>MSTLRRSVAFAAQTLTVPVPKNRRPKFDLHLKIIDLNNVPLVSGKSFIKWHLSHSTAAEHRGRTESCPVRDHKVVYDYTMSLPVRLTVDKNGMLQESCAEFEVIQEYGGGSGRGERITLGHVKLNLAEYVEQSEMAAVQGEEPGVTRRYLMQDSKINSTLKLGIYMKQTEGDKNFVAPALKTAQVFSGIAGIMAGEQAELEDSGAAPSLTSKSREAGELQDMYRRTLAAYWSAQPGELKADECIEDIFAGGDGWGDREKPYSQPQRNQGLRFVTGDSSGSVSESESRHRGLGNHAHRKSHETLRPGDMNSPSPSVRGRGSLEQQASQMKADAAGKRHRPHHEVDEFDVREDLSLSRRPSHANFSASAGRHDGEDEVQPAPHARQFGLRITKEVQPLNRLRRRRGKVIHETSAKLGGIKRLGDDAEILVLKELGDSATEQVAEEPTNADVVDAPDVVVSLQEDRDLTPEEIYKQIESFRPNTNAEPSEPNYVSQTTFIKLIRLLMDGFTQQQLSAFYSVAKNIQQEKVSKEVIDGLKGEKGTAKRPVERTDWQPGTTAIHKRLPGADLRGSRTKGRAVSKQLLVDRILRDVWDLVLLEEIEAPGELELTLKPWQIPLLKTGENETILDQIGRARRAKLQVFLPHSVLRITADKNTAEYAANDVKEALQNVEIKRLPLKPWLSRLVDEKVAENKKSTSVFSPTDLDVVANLTRTSIQEAGDNTMIIRGLDKSAVDEAERTLIRVLPLKDSSTWTIDTQKLDAAKGSSYLSTVFQEEKSLDHKYRHLELGRWSSPVARLSELPSDEVQSAEGIEQPIQEPKDLHGLVNRVVAAVRRAEDTTSKPTEDVGGWILVPQYKVSAEFGQVLFPLEHANGTASAKTPSSQTPFLPTFPGLASLLTSNHFSATTRMQKPCLLYDFVAAPEQPNFEANQLFPSLHIQMRTAQNGANATLHKMSLGFQQRTHDVLLPHKAADIRFFQYGRLRFRKHHQDKNVKAWFEAVAANIESGARLTAPPLRIDIPMWTIPGNAPDATGMRTVTYLFSGIQFRQTVTGSFLDNPVSYSTVQSGKLGARGGSLSAHYEGDSYEGDDALSQSENDLKTFVGKCFQMVDKITEAGKQTVPINKNVPLSKVVRPRREDSVRKIRRMQLQEKLGMQEQEQQVGGGGDIVDALSTSSILEQQEQPSNVSTLDQSDLSVDEHPTTAADEDDGTIHSLKSSST</sequence>
<reference evidence="3" key="1">
    <citation type="submission" date="2022-10" db="EMBL/GenBank/DDBJ databases">
        <title>Tapping the CABI collections for fungal endophytes: first genome assemblies for Collariella, Neodidymelliopsis, Ascochyta clinopodiicola, Didymella pomorum, Didymosphaeria variabile, Neocosmospora piperis and Neocucurbitaria cava.</title>
        <authorList>
            <person name="Hill R."/>
        </authorList>
    </citation>
    <scope>NUCLEOTIDE SEQUENCE</scope>
    <source>
        <strain evidence="3">IMI 356814</strain>
    </source>
</reference>
<proteinExistence type="predicted"/>
<name>A0A9W8XXS5_9PLEO</name>
<feature type="compositionally biased region" description="Basic residues" evidence="1">
    <location>
        <begin position="289"/>
        <end position="299"/>
    </location>
</feature>
<dbReference type="Proteomes" id="UP001140560">
    <property type="component" value="Unassembled WGS sequence"/>
</dbReference>
<evidence type="ECO:0000313" key="3">
    <source>
        <dbReference type="EMBL" id="KAJ4361788.1"/>
    </source>
</evidence>
<evidence type="ECO:0000256" key="1">
    <source>
        <dbReference type="SAM" id="MobiDB-lite"/>
    </source>
</evidence>
<gene>
    <name evidence="3" type="ORF">N0V83_010729</name>
</gene>
<dbReference type="PANTHER" id="PTHR37919:SF2">
    <property type="entry name" value="EXPERA DOMAIN-CONTAINING PROTEIN"/>
    <property type="match status" value="1"/>
</dbReference>
<dbReference type="InterPro" id="IPR048400">
    <property type="entry name" value="SLS1_N"/>
</dbReference>
<dbReference type="AlphaFoldDB" id="A0A9W8XXS5"/>
<dbReference type="EMBL" id="JAPEUY010000022">
    <property type="protein sequence ID" value="KAJ4361788.1"/>
    <property type="molecule type" value="Genomic_DNA"/>
</dbReference>
<evidence type="ECO:0000313" key="4">
    <source>
        <dbReference type="Proteomes" id="UP001140560"/>
    </source>
</evidence>
<dbReference type="InterPro" id="IPR019448">
    <property type="entry name" value="NT-C2"/>
</dbReference>
<comment type="caution">
    <text evidence="3">The sequence shown here is derived from an EMBL/GenBank/DDBJ whole genome shotgun (WGS) entry which is preliminary data.</text>
</comment>
<dbReference type="OrthoDB" id="5392646at2759"/>
<dbReference type="InterPro" id="IPR048401">
    <property type="entry name" value="SLS1_C"/>
</dbReference>
<dbReference type="PANTHER" id="PTHR37919">
    <property type="entry name" value="PROTEIN CBG05606"/>
    <property type="match status" value="1"/>
</dbReference>
<evidence type="ECO:0000259" key="2">
    <source>
        <dbReference type="PROSITE" id="PS51840"/>
    </source>
</evidence>
<feature type="domain" description="C2 NT-type" evidence="2">
    <location>
        <begin position="17"/>
        <end position="168"/>
    </location>
</feature>
<keyword evidence="4" id="KW-1185">Reference proteome</keyword>
<dbReference type="Pfam" id="PF14611">
    <property type="entry name" value="KH_SLS1_1"/>
    <property type="match status" value="1"/>
</dbReference>
<protein>
    <recommendedName>
        <fullName evidence="2">C2 NT-type domain-containing protein</fullName>
    </recommendedName>
</protein>
<dbReference type="Pfam" id="PF20778">
    <property type="entry name" value="SLS1_C"/>
    <property type="match status" value="1"/>
</dbReference>
<feature type="region of interest" description="Disordered" evidence="1">
    <location>
        <begin position="1147"/>
        <end position="1217"/>
    </location>
</feature>
<feature type="region of interest" description="Disordered" evidence="1">
    <location>
        <begin position="254"/>
        <end position="383"/>
    </location>
</feature>
<accession>A0A9W8XXS5</accession>
<dbReference type="Pfam" id="PF10358">
    <property type="entry name" value="NT-C2"/>
    <property type="match status" value="1"/>
</dbReference>
<feature type="compositionally biased region" description="Polar residues" evidence="1">
    <location>
        <begin position="1169"/>
        <end position="1192"/>
    </location>
</feature>
<dbReference type="Pfam" id="PF20776">
    <property type="entry name" value="SLS1_N"/>
    <property type="match status" value="1"/>
</dbReference>